<dbReference type="EMBL" id="JARKHS020003361">
    <property type="protein sequence ID" value="KAK8785634.1"/>
    <property type="molecule type" value="Genomic_DNA"/>
</dbReference>
<comment type="caution">
    <text evidence="1">The sequence shown here is derived from an EMBL/GenBank/DDBJ whole genome shotgun (WGS) entry which is preliminary data.</text>
</comment>
<proteinExistence type="predicted"/>
<organism evidence="1 2">
    <name type="scientific">Amblyomma americanum</name>
    <name type="common">Lone star tick</name>
    <dbReference type="NCBI Taxonomy" id="6943"/>
    <lineage>
        <taxon>Eukaryota</taxon>
        <taxon>Metazoa</taxon>
        <taxon>Ecdysozoa</taxon>
        <taxon>Arthropoda</taxon>
        <taxon>Chelicerata</taxon>
        <taxon>Arachnida</taxon>
        <taxon>Acari</taxon>
        <taxon>Parasitiformes</taxon>
        <taxon>Ixodida</taxon>
        <taxon>Ixodoidea</taxon>
        <taxon>Ixodidae</taxon>
        <taxon>Amblyomminae</taxon>
        <taxon>Amblyomma</taxon>
    </lineage>
</organism>
<name>A0AAQ4FEC3_AMBAM</name>
<reference evidence="1 2" key="1">
    <citation type="journal article" date="2023" name="Arcadia Sci">
        <title>De novo assembly of a long-read Amblyomma americanum tick genome.</title>
        <authorList>
            <person name="Chou S."/>
            <person name="Poskanzer K.E."/>
            <person name="Rollins M."/>
            <person name="Thuy-Boun P.S."/>
        </authorList>
    </citation>
    <scope>NUCLEOTIDE SEQUENCE [LARGE SCALE GENOMIC DNA]</scope>
    <source>
        <strain evidence="1">F_SG_1</strain>
        <tissue evidence="1">Salivary glands</tissue>
    </source>
</reference>
<gene>
    <name evidence="1" type="ORF">V5799_008001</name>
</gene>
<sequence>MVLLYLSQSRYSEASFRDRSHLLVGRVAEGETAGVPHQVPSTMRKPLHKVPAVFLVPTKRVNFDVFNSRRHEIYVVLMLGSYRRKIIESTAMLTRRASKFAYRVRSAKGDTLFSYLEGHIGMWLGLTLFSATDVVAGLYSAAAAFLQRSAGLTGGARGRTGK</sequence>
<dbReference type="AlphaFoldDB" id="A0AAQ4FEC3"/>
<accession>A0AAQ4FEC3</accession>
<evidence type="ECO:0000313" key="2">
    <source>
        <dbReference type="Proteomes" id="UP001321473"/>
    </source>
</evidence>
<dbReference type="Proteomes" id="UP001321473">
    <property type="component" value="Unassembled WGS sequence"/>
</dbReference>
<protein>
    <submittedName>
        <fullName evidence="1">Uncharacterized protein</fullName>
    </submittedName>
</protein>
<keyword evidence="2" id="KW-1185">Reference proteome</keyword>
<evidence type="ECO:0000313" key="1">
    <source>
        <dbReference type="EMBL" id="KAK8785634.1"/>
    </source>
</evidence>